<keyword evidence="2" id="KW-0732">Signal</keyword>
<sequence>MRLLVLLISLSSICLVIGWRCYACNSDREGTKCLDESLDKNLLKKCPTKMIDGTVHQPIGCRKTEQYVGSQFTMIRECAYTGSDVRNKNNKGSTGVSRWTNQCSDEHGCNGISPISPLLTIIASFMCAILLLK</sequence>
<evidence type="ECO:0000313" key="3">
    <source>
        <dbReference type="Proteomes" id="UP000887575"/>
    </source>
</evidence>
<accession>A0AAF3FBL4</accession>
<evidence type="ECO:0000256" key="2">
    <source>
        <dbReference type="SAM" id="SignalP"/>
    </source>
</evidence>
<keyword evidence="3" id="KW-1185">Reference proteome</keyword>
<feature type="chain" id="PRO_5042266215" evidence="2">
    <location>
        <begin position="19"/>
        <end position="133"/>
    </location>
</feature>
<dbReference type="WBParaSite" id="MBELARI_LOCUS4309">
    <property type="protein sequence ID" value="MBELARI_LOCUS4309"/>
    <property type="gene ID" value="MBELARI_LOCUS4309"/>
</dbReference>
<keyword evidence="1" id="KW-0812">Transmembrane</keyword>
<feature type="transmembrane region" description="Helical" evidence="1">
    <location>
        <begin position="111"/>
        <end position="132"/>
    </location>
</feature>
<name>A0AAF3FBL4_9BILA</name>
<dbReference type="AlphaFoldDB" id="A0AAF3FBL4"/>
<keyword evidence="1" id="KW-1133">Transmembrane helix</keyword>
<reference evidence="4" key="1">
    <citation type="submission" date="2024-02" db="UniProtKB">
        <authorList>
            <consortium name="WormBaseParasite"/>
        </authorList>
    </citation>
    <scope>IDENTIFICATION</scope>
</reference>
<proteinExistence type="predicted"/>
<dbReference type="Proteomes" id="UP000887575">
    <property type="component" value="Unassembled WGS sequence"/>
</dbReference>
<protein>
    <submittedName>
        <fullName evidence="4">Protein sleepless</fullName>
    </submittedName>
</protein>
<organism evidence="3 4">
    <name type="scientific">Mesorhabditis belari</name>
    <dbReference type="NCBI Taxonomy" id="2138241"/>
    <lineage>
        <taxon>Eukaryota</taxon>
        <taxon>Metazoa</taxon>
        <taxon>Ecdysozoa</taxon>
        <taxon>Nematoda</taxon>
        <taxon>Chromadorea</taxon>
        <taxon>Rhabditida</taxon>
        <taxon>Rhabditina</taxon>
        <taxon>Rhabditomorpha</taxon>
        <taxon>Rhabditoidea</taxon>
        <taxon>Rhabditidae</taxon>
        <taxon>Mesorhabditinae</taxon>
        <taxon>Mesorhabditis</taxon>
    </lineage>
</organism>
<keyword evidence="1" id="KW-0472">Membrane</keyword>
<feature type="signal peptide" evidence="2">
    <location>
        <begin position="1"/>
        <end position="18"/>
    </location>
</feature>
<evidence type="ECO:0000256" key="1">
    <source>
        <dbReference type="SAM" id="Phobius"/>
    </source>
</evidence>
<evidence type="ECO:0000313" key="4">
    <source>
        <dbReference type="WBParaSite" id="MBELARI_LOCUS4309"/>
    </source>
</evidence>